<evidence type="ECO:0000256" key="1">
    <source>
        <dbReference type="SAM" id="SignalP"/>
    </source>
</evidence>
<dbReference type="InterPro" id="IPR013320">
    <property type="entry name" value="ConA-like_dom_sf"/>
</dbReference>
<dbReference type="EMBL" id="LCGX01000022">
    <property type="protein sequence ID" value="KKT23713.1"/>
    <property type="molecule type" value="Genomic_DNA"/>
</dbReference>
<dbReference type="Proteomes" id="UP000033831">
    <property type="component" value="Unassembled WGS sequence"/>
</dbReference>
<organism evidence="2 3">
    <name type="scientific">Candidatus Nomurabacteria bacterium GW2011_GWF2_43_8</name>
    <dbReference type="NCBI Taxonomy" id="1618779"/>
    <lineage>
        <taxon>Bacteria</taxon>
        <taxon>Candidatus Nomuraibacteriota</taxon>
    </lineage>
</organism>
<dbReference type="InterPro" id="IPR008964">
    <property type="entry name" value="Invasin/intimin_cell_adhesion"/>
</dbReference>
<proteinExistence type="predicted"/>
<dbReference type="Gene3D" id="2.60.120.200">
    <property type="match status" value="1"/>
</dbReference>
<dbReference type="SUPFAM" id="SSF49899">
    <property type="entry name" value="Concanavalin A-like lectins/glucanases"/>
    <property type="match status" value="1"/>
</dbReference>
<dbReference type="Pfam" id="PF13385">
    <property type="entry name" value="Laminin_G_3"/>
    <property type="match status" value="1"/>
</dbReference>
<protein>
    <submittedName>
        <fullName evidence="2">Ig domain protein</fullName>
    </submittedName>
</protein>
<feature type="signal peptide" evidence="1">
    <location>
        <begin position="1"/>
        <end position="26"/>
    </location>
</feature>
<dbReference type="Gene3D" id="2.60.40.10">
    <property type="entry name" value="Immunoglobulins"/>
    <property type="match status" value="1"/>
</dbReference>
<sequence>MKKILGVFVSVMFLLVPFAVATPALAAHNADGLAGYWNFDDDTANPTLDSSGHSNDGAISGGATYTAAGIAPVPGNQNALTFDGGDDYVTVANDSELDMTGAYSLSAWVNVTDVPVGTYRPIAFRGATNANDIEVYVQHTSGDLIVAHNRGNAGTFDYVGFDNPTVGSLFHLVVTYDGTDVRAYYDGVAAAVVQGTTAVTAPLDTNKGWWLGKVDHSAFGGINLFKGLLDEVRIYGTALDADEIAALGDYSNFTVDSDDPAEAFNPVGTDHTVTVTVDPALAGIPVLFEISGPNSAESDTVITDGDGDAVFTYTGAAEGIDTITACIDLDNSGTCDEGESQAEVTKTWFLQYFATGGGSIKEAKKVTWTFGGTVGFDLDMNPVGNFQIVNHVAKKSCHLDEFSFLEFDGDATESPVSEKDIATFVGSGWCSDGSTVEDVTVTIHDEAEPGAGADTISVSDDDLGTVVTKTLAGGNFQVHPPEE</sequence>
<keyword evidence="1" id="KW-0732">Signal</keyword>
<dbReference type="SUPFAM" id="SSF49373">
    <property type="entry name" value="Invasin/intimin cell-adhesion fragments"/>
    <property type="match status" value="1"/>
</dbReference>
<dbReference type="InterPro" id="IPR013783">
    <property type="entry name" value="Ig-like_fold"/>
</dbReference>
<evidence type="ECO:0000313" key="3">
    <source>
        <dbReference type="Proteomes" id="UP000033831"/>
    </source>
</evidence>
<reference evidence="2 3" key="1">
    <citation type="journal article" date="2015" name="Nature">
        <title>rRNA introns, odd ribosomes, and small enigmatic genomes across a large radiation of phyla.</title>
        <authorList>
            <person name="Brown C.T."/>
            <person name="Hug L.A."/>
            <person name="Thomas B.C."/>
            <person name="Sharon I."/>
            <person name="Castelle C.J."/>
            <person name="Singh A."/>
            <person name="Wilkins M.J."/>
            <person name="Williams K.H."/>
            <person name="Banfield J.F."/>
        </authorList>
    </citation>
    <scope>NUCLEOTIDE SEQUENCE [LARGE SCALE GENOMIC DNA]</scope>
</reference>
<dbReference type="NCBIfam" id="NF041523">
    <property type="entry name" value="post_COAP_1"/>
    <property type="match status" value="1"/>
</dbReference>
<dbReference type="AlphaFoldDB" id="A0A0G1FNW5"/>
<name>A0A0G1FNW5_9BACT</name>
<feature type="chain" id="PRO_5002537204" evidence="1">
    <location>
        <begin position="27"/>
        <end position="483"/>
    </location>
</feature>
<comment type="caution">
    <text evidence="2">The sequence shown here is derived from an EMBL/GenBank/DDBJ whole genome shotgun (WGS) entry which is preliminary data.</text>
</comment>
<evidence type="ECO:0000313" key="2">
    <source>
        <dbReference type="EMBL" id="KKT23713.1"/>
    </source>
</evidence>
<accession>A0A0G1FNW5</accession>
<gene>
    <name evidence="2" type="ORF">UW07_C0022G0004</name>
</gene>